<reference evidence="5 6" key="1">
    <citation type="submission" date="2018-09" db="EMBL/GenBank/DDBJ databases">
        <title>Paenibacillus aracenensis nov. sp. isolated from a cave in southern Spain.</title>
        <authorList>
            <person name="Jurado V."/>
            <person name="Gutierrez-Patricio S."/>
            <person name="Gonzalez-Pimentel J.L."/>
            <person name="Miller A.Z."/>
            <person name="Laiz L."/>
            <person name="Saiz-Jimenez C."/>
        </authorList>
    </citation>
    <scope>NUCLEOTIDE SEQUENCE [LARGE SCALE GENOMIC DNA]</scope>
    <source>
        <strain evidence="5 6">JCM 19203</strain>
    </source>
</reference>
<evidence type="ECO:0000313" key="6">
    <source>
        <dbReference type="Proteomes" id="UP000267798"/>
    </source>
</evidence>
<name>A0A3A6PJ54_9BACL</name>
<dbReference type="GO" id="GO:0045892">
    <property type="term" value="P:negative regulation of DNA-templated transcription"/>
    <property type="evidence" value="ECO:0007669"/>
    <property type="project" value="UniProtKB-ARBA"/>
</dbReference>
<protein>
    <submittedName>
        <fullName evidence="5">LuxR family transcriptional regulator</fullName>
    </submittedName>
</protein>
<evidence type="ECO:0000256" key="2">
    <source>
        <dbReference type="ARBA" id="ARBA00023125"/>
    </source>
</evidence>
<dbReference type="InterPro" id="IPR000792">
    <property type="entry name" value="Tscrpt_reg_LuxR_C"/>
</dbReference>
<dbReference type="RefSeq" id="WP_120109496.1">
    <property type="nucleotide sequence ID" value="NZ_QXQB01000002.1"/>
</dbReference>
<dbReference type="SMART" id="SM00421">
    <property type="entry name" value="HTH_LUXR"/>
    <property type="match status" value="1"/>
</dbReference>
<dbReference type="AlphaFoldDB" id="A0A3A6PJ54"/>
<dbReference type="Gene3D" id="3.30.450.40">
    <property type="match status" value="1"/>
</dbReference>
<dbReference type="PANTHER" id="PTHR44688:SF16">
    <property type="entry name" value="DNA-BINDING TRANSCRIPTIONAL ACTIVATOR DEVR_DOSR"/>
    <property type="match status" value="1"/>
</dbReference>
<evidence type="ECO:0000256" key="3">
    <source>
        <dbReference type="ARBA" id="ARBA00023163"/>
    </source>
</evidence>
<evidence type="ECO:0000259" key="4">
    <source>
        <dbReference type="PROSITE" id="PS50043"/>
    </source>
</evidence>
<accession>A0A3A6PJ54</accession>
<dbReference type="GO" id="GO:0003677">
    <property type="term" value="F:DNA binding"/>
    <property type="evidence" value="ECO:0007669"/>
    <property type="project" value="UniProtKB-KW"/>
</dbReference>
<dbReference type="CDD" id="cd06170">
    <property type="entry name" value="LuxR_C_like"/>
    <property type="match status" value="1"/>
</dbReference>
<dbReference type="PROSITE" id="PS50043">
    <property type="entry name" value="HTH_LUXR_2"/>
    <property type="match status" value="1"/>
</dbReference>
<dbReference type="PRINTS" id="PR00038">
    <property type="entry name" value="HTHLUXR"/>
</dbReference>
<evidence type="ECO:0000256" key="1">
    <source>
        <dbReference type="ARBA" id="ARBA00023015"/>
    </source>
</evidence>
<keyword evidence="3" id="KW-0804">Transcription</keyword>
<dbReference type="InterPro" id="IPR029016">
    <property type="entry name" value="GAF-like_dom_sf"/>
</dbReference>
<keyword evidence="6" id="KW-1185">Reference proteome</keyword>
<feature type="domain" description="HTH luxR-type" evidence="4">
    <location>
        <begin position="142"/>
        <end position="207"/>
    </location>
</feature>
<dbReference type="InterPro" id="IPR016032">
    <property type="entry name" value="Sig_transdc_resp-reg_C-effctor"/>
</dbReference>
<gene>
    <name evidence="5" type="ORF">D3P09_10180</name>
</gene>
<keyword evidence="1" id="KW-0805">Transcription regulation</keyword>
<dbReference type="Gene3D" id="1.10.10.10">
    <property type="entry name" value="Winged helix-like DNA-binding domain superfamily/Winged helix DNA-binding domain"/>
    <property type="match status" value="1"/>
</dbReference>
<proteinExistence type="predicted"/>
<dbReference type="SUPFAM" id="SSF46894">
    <property type="entry name" value="C-terminal effector domain of the bipartite response regulators"/>
    <property type="match status" value="1"/>
</dbReference>
<dbReference type="InterPro" id="IPR036388">
    <property type="entry name" value="WH-like_DNA-bd_sf"/>
</dbReference>
<dbReference type="Pfam" id="PF00196">
    <property type="entry name" value="GerE"/>
    <property type="match status" value="1"/>
</dbReference>
<evidence type="ECO:0000313" key="5">
    <source>
        <dbReference type="EMBL" id="RJX39756.1"/>
    </source>
</evidence>
<dbReference type="Proteomes" id="UP000267798">
    <property type="component" value="Unassembled WGS sequence"/>
</dbReference>
<organism evidence="5 6">
    <name type="scientific">Paenibacillus pinisoli</name>
    <dbReference type="NCBI Taxonomy" id="1276110"/>
    <lineage>
        <taxon>Bacteria</taxon>
        <taxon>Bacillati</taxon>
        <taxon>Bacillota</taxon>
        <taxon>Bacilli</taxon>
        <taxon>Bacillales</taxon>
        <taxon>Paenibacillaceae</taxon>
        <taxon>Paenibacillus</taxon>
    </lineage>
</organism>
<sequence length="209" mass="23649">MNVWTNTFLESIQAVKEHLTGEYLFLLTDDKGELLAMDNSAEMKDLVEQSPIRVGLVFSRENCGVNAISEAMERRSSVYLKPEEHESPFFQNWHCYAMPLTVGNTLLGYLDVSTVDEELKSELIAIAKLISMHMLSIPDIESEMNKPVLTERQIHVLRLISEGQTVKSIAHKLKIKESTVNHHKKVIFEKLGAQSSTEAVSIAARRAYF</sequence>
<dbReference type="PANTHER" id="PTHR44688">
    <property type="entry name" value="DNA-BINDING TRANSCRIPTIONAL ACTIVATOR DEVR_DOSR"/>
    <property type="match status" value="1"/>
</dbReference>
<dbReference type="OrthoDB" id="1954582at2"/>
<comment type="caution">
    <text evidence="5">The sequence shown here is derived from an EMBL/GenBank/DDBJ whole genome shotgun (WGS) entry which is preliminary data.</text>
</comment>
<keyword evidence="2" id="KW-0238">DNA-binding</keyword>
<dbReference type="EMBL" id="QXQB01000002">
    <property type="protein sequence ID" value="RJX39756.1"/>
    <property type="molecule type" value="Genomic_DNA"/>
</dbReference>